<keyword evidence="1" id="KW-1133">Transmembrane helix</keyword>
<feature type="transmembrane region" description="Helical" evidence="1">
    <location>
        <begin position="7"/>
        <end position="26"/>
    </location>
</feature>
<dbReference type="GeneID" id="37022422"/>
<dbReference type="PANTHER" id="PTHR36854:SF1">
    <property type="entry name" value="TRANSMEMBRANE PROTEIN"/>
    <property type="match status" value="1"/>
</dbReference>
<dbReference type="AlphaFoldDB" id="A0A316VGT2"/>
<evidence type="ECO:0000313" key="3">
    <source>
        <dbReference type="Proteomes" id="UP000245771"/>
    </source>
</evidence>
<keyword evidence="1" id="KW-0472">Membrane</keyword>
<organism evidence="2 3">
    <name type="scientific">Meira miltonrushii</name>
    <dbReference type="NCBI Taxonomy" id="1280837"/>
    <lineage>
        <taxon>Eukaryota</taxon>
        <taxon>Fungi</taxon>
        <taxon>Dikarya</taxon>
        <taxon>Basidiomycota</taxon>
        <taxon>Ustilaginomycotina</taxon>
        <taxon>Exobasidiomycetes</taxon>
        <taxon>Exobasidiales</taxon>
        <taxon>Brachybasidiaceae</taxon>
        <taxon>Meira</taxon>
    </lineage>
</organism>
<sequence length="179" mass="19887">MKVRLHINITTFAILAGFIAIFLSALEANAKSTNPYLCRCTCFGTNTTVVPLFSPTDPQNPCTTCTRQFCLNQSLEACRGARIERPDADTGTGWEGEVWAKCLRPDSERDKTLISLYILVIIALLAFAALRDRYPTWMEDPRLQGPQSVYRAVVNSPWLQSIGGDRSGGTATGSQRRRR</sequence>
<name>A0A316VGT2_9BASI</name>
<dbReference type="EMBL" id="KZ819602">
    <property type="protein sequence ID" value="PWN36802.1"/>
    <property type="molecule type" value="Genomic_DNA"/>
</dbReference>
<protein>
    <submittedName>
        <fullName evidence="2">Uncharacterized protein</fullName>
    </submittedName>
</protein>
<dbReference type="Proteomes" id="UP000245771">
    <property type="component" value="Unassembled WGS sequence"/>
</dbReference>
<evidence type="ECO:0000256" key="1">
    <source>
        <dbReference type="SAM" id="Phobius"/>
    </source>
</evidence>
<dbReference type="RefSeq" id="XP_025357104.1">
    <property type="nucleotide sequence ID" value="XM_025500641.1"/>
</dbReference>
<accession>A0A316VGT2</accession>
<dbReference type="InParanoid" id="A0A316VGT2"/>
<feature type="transmembrane region" description="Helical" evidence="1">
    <location>
        <begin position="113"/>
        <end position="130"/>
    </location>
</feature>
<keyword evidence="1" id="KW-0812">Transmembrane</keyword>
<proteinExistence type="predicted"/>
<gene>
    <name evidence="2" type="ORF">FA14DRAFT_176108</name>
</gene>
<dbReference type="PANTHER" id="PTHR36854">
    <property type="entry name" value="CHROMOSOME 9, WHOLE GENOME SHOTGUN SEQUENCE"/>
    <property type="match status" value="1"/>
</dbReference>
<keyword evidence="3" id="KW-1185">Reference proteome</keyword>
<evidence type="ECO:0000313" key="2">
    <source>
        <dbReference type="EMBL" id="PWN36802.1"/>
    </source>
</evidence>
<reference evidence="2 3" key="1">
    <citation type="journal article" date="2018" name="Mol. Biol. Evol.">
        <title>Broad Genomic Sampling Reveals a Smut Pathogenic Ancestry of the Fungal Clade Ustilaginomycotina.</title>
        <authorList>
            <person name="Kijpornyongpan T."/>
            <person name="Mondo S.J."/>
            <person name="Barry K."/>
            <person name="Sandor L."/>
            <person name="Lee J."/>
            <person name="Lipzen A."/>
            <person name="Pangilinan J."/>
            <person name="LaButti K."/>
            <person name="Hainaut M."/>
            <person name="Henrissat B."/>
            <person name="Grigoriev I.V."/>
            <person name="Spatafora J.W."/>
            <person name="Aime M.C."/>
        </authorList>
    </citation>
    <scope>NUCLEOTIDE SEQUENCE [LARGE SCALE GENOMIC DNA]</scope>
    <source>
        <strain evidence="2 3">MCA 3882</strain>
    </source>
</reference>
<dbReference type="OrthoDB" id="2142503at2759"/>